<dbReference type="RefSeq" id="WP_164362235.1">
    <property type="nucleotide sequence ID" value="NZ_CP066776.1"/>
</dbReference>
<keyword evidence="11" id="KW-1185">Reference proteome</keyword>
<dbReference type="PANTHER" id="PTHR30576">
    <property type="entry name" value="COLANIC BIOSYNTHESIS UDP-GLUCOSE LIPID CARRIER TRANSFERASE"/>
    <property type="match status" value="1"/>
</dbReference>
<feature type="transmembrane region" description="Helical" evidence="8">
    <location>
        <begin position="51"/>
        <end position="70"/>
    </location>
</feature>
<dbReference type="Proteomes" id="UP000475117">
    <property type="component" value="Chromosome"/>
</dbReference>
<feature type="region of interest" description="Disordered" evidence="7">
    <location>
        <begin position="1"/>
        <end position="24"/>
    </location>
</feature>
<accession>A0A6B3L0S9</accession>
<organism evidence="10 11">
    <name type="scientific">Sulfuriroseicoccus oceanibius</name>
    <dbReference type="NCBI Taxonomy" id="2707525"/>
    <lineage>
        <taxon>Bacteria</taxon>
        <taxon>Pseudomonadati</taxon>
        <taxon>Verrucomicrobiota</taxon>
        <taxon>Verrucomicrobiia</taxon>
        <taxon>Verrucomicrobiales</taxon>
        <taxon>Verrucomicrobiaceae</taxon>
        <taxon>Sulfuriroseicoccus</taxon>
    </lineage>
</organism>
<evidence type="ECO:0000256" key="3">
    <source>
        <dbReference type="ARBA" id="ARBA00022679"/>
    </source>
</evidence>
<feature type="transmembrane region" description="Helical" evidence="8">
    <location>
        <begin position="90"/>
        <end position="112"/>
    </location>
</feature>
<evidence type="ECO:0000256" key="2">
    <source>
        <dbReference type="ARBA" id="ARBA00006464"/>
    </source>
</evidence>
<evidence type="ECO:0000256" key="7">
    <source>
        <dbReference type="SAM" id="MobiDB-lite"/>
    </source>
</evidence>
<evidence type="ECO:0000259" key="9">
    <source>
        <dbReference type="Pfam" id="PF02397"/>
    </source>
</evidence>
<dbReference type="InterPro" id="IPR003362">
    <property type="entry name" value="Bact_transf"/>
</dbReference>
<comment type="similarity">
    <text evidence="2">Belongs to the bacterial sugar transferase family.</text>
</comment>
<sequence>MSTAENTQNNQSAMHQSNPGESGLRGTVGTIFGDGRIQRALHWKRAWAMRLYPIVMLAIDLVALFVLFLVAMELRQAASVEVLGLFSRRVLGVIAAVSVVSVYLVGGYNYQVNKASLRFVSEHLIVSIGAFIAVMAVVFAFVGYGGHVHTSRATIMMTLVAFPASSILYRAVLSKLKLALQRGNAYCIIGSGAQAEDLYRRMRQHETGHEVFVVDSGDERVGRRLIEGDPHSPEVAGLDLVKFNSSIRGKYVEAFVLASPIDEYPADFSRSLVSAHFNGARVFTYDTFLSQKLMMIPPSELSMQWALSEGFRLSRSITYDRVKRLSDIALSLFGLVMASPIMLVTAIAVKLTSPGPIIFKQTRVGKQEQPFELYKFRSMKVGSEKGAKYTAKGDSRITAVGGFLRKSRLDELPQLWNVLKGDLSLIGPRPEWVELVKGYEQRFPYYHFRHIVKPGITGWAQVNYSYGASDEDTVEKLYYDLYYVRRYSPVLDMTIVIKTLYMMLFGRGQ</sequence>
<proteinExistence type="inferred from homology"/>
<protein>
    <submittedName>
        <fullName evidence="10">Sugar transferase</fullName>
    </submittedName>
</protein>
<keyword evidence="5 8" id="KW-1133">Transmembrane helix</keyword>
<keyword evidence="6 8" id="KW-0472">Membrane</keyword>
<evidence type="ECO:0000313" key="11">
    <source>
        <dbReference type="Proteomes" id="UP000475117"/>
    </source>
</evidence>
<dbReference type="PANTHER" id="PTHR30576:SF0">
    <property type="entry name" value="UNDECAPRENYL-PHOSPHATE N-ACETYLGALACTOSAMINYL 1-PHOSPHATE TRANSFERASE-RELATED"/>
    <property type="match status" value="1"/>
</dbReference>
<dbReference type="NCBIfam" id="TIGR03025">
    <property type="entry name" value="EPS_sugtrans"/>
    <property type="match status" value="1"/>
</dbReference>
<feature type="transmembrane region" description="Helical" evidence="8">
    <location>
        <begin position="124"/>
        <end position="147"/>
    </location>
</feature>
<feature type="domain" description="Bacterial sugar transferase" evidence="9">
    <location>
        <begin position="323"/>
        <end position="504"/>
    </location>
</feature>
<evidence type="ECO:0000256" key="5">
    <source>
        <dbReference type="ARBA" id="ARBA00022989"/>
    </source>
</evidence>
<dbReference type="GO" id="GO:0016780">
    <property type="term" value="F:phosphotransferase activity, for other substituted phosphate groups"/>
    <property type="evidence" value="ECO:0007669"/>
    <property type="project" value="TreeGrafter"/>
</dbReference>
<evidence type="ECO:0000256" key="1">
    <source>
        <dbReference type="ARBA" id="ARBA00004141"/>
    </source>
</evidence>
<dbReference type="AlphaFoldDB" id="A0A6B3L0S9"/>
<feature type="transmembrane region" description="Helical" evidence="8">
    <location>
        <begin position="328"/>
        <end position="349"/>
    </location>
</feature>
<keyword evidence="3 10" id="KW-0808">Transferase</keyword>
<comment type="subcellular location">
    <subcellularLocation>
        <location evidence="1">Membrane</location>
        <topology evidence="1">Multi-pass membrane protein</topology>
    </subcellularLocation>
</comment>
<keyword evidence="4 8" id="KW-0812">Transmembrane</keyword>
<dbReference type="GO" id="GO:0016020">
    <property type="term" value="C:membrane"/>
    <property type="evidence" value="ECO:0007669"/>
    <property type="project" value="UniProtKB-SubCell"/>
</dbReference>
<dbReference type="Pfam" id="PF02397">
    <property type="entry name" value="Bac_transf"/>
    <property type="match status" value="1"/>
</dbReference>
<dbReference type="InterPro" id="IPR017475">
    <property type="entry name" value="EPS_sugar_tfrase"/>
</dbReference>
<evidence type="ECO:0000256" key="6">
    <source>
        <dbReference type="ARBA" id="ARBA00023136"/>
    </source>
</evidence>
<reference evidence="10 11" key="1">
    <citation type="submission" date="2020-12" db="EMBL/GenBank/DDBJ databases">
        <title>Sulforoseuscoccus oceanibium gen. nov., sp. nov., a representative of the phylum Verrucomicrobia with special cytoplasmic membrane, and proposal of Sulforoseuscoccusaceae fam. nov.</title>
        <authorList>
            <person name="Xi F."/>
        </authorList>
    </citation>
    <scope>NUCLEOTIDE SEQUENCE [LARGE SCALE GENOMIC DNA]</scope>
    <source>
        <strain evidence="10 11">T37</strain>
    </source>
</reference>
<evidence type="ECO:0000313" key="10">
    <source>
        <dbReference type="EMBL" id="QQL44298.1"/>
    </source>
</evidence>
<feature type="transmembrane region" description="Helical" evidence="8">
    <location>
        <begin position="153"/>
        <end position="172"/>
    </location>
</feature>
<dbReference type="KEGG" id="soa:G3M56_010415"/>
<dbReference type="EMBL" id="CP066776">
    <property type="protein sequence ID" value="QQL44298.1"/>
    <property type="molecule type" value="Genomic_DNA"/>
</dbReference>
<name>A0A6B3L0S9_9BACT</name>
<feature type="compositionally biased region" description="Polar residues" evidence="7">
    <location>
        <begin position="1"/>
        <end position="20"/>
    </location>
</feature>
<evidence type="ECO:0000256" key="4">
    <source>
        <dbReference type="ARBA" id="ARBA00022692"/>
    </source>
</evidence>
<evidence type="ECO:0000256" key="8">
    <source>
        <dbReference type="SAM" id="Phobius"/>
    </source>
</evidence>
<gene>
    <name evidence="10" type="ORF">G3M56_010415</name>
</gene>